<dbReference type="InterPro" id="IPR004085">
    <property type="entry name" value="TopoVI_A"/>
</dbReference>
<dbReference type="PANTHER" id="PTHR10848">
    <property type="entry name" value="MEIOTIC RECOMBINATION PROTEIN SPO11"/>
    <property type="match status" value="1"/>
</dbReference>
<dbReference type="GO" id="GO:0003677">
    <property type="term" value="F:DNA binding"/>
    <property type="evidence" value="ECO:0007669"/>
    <property type="project" value="UniProtKB-KW"/>
</dbReference>
<dbReference type="PROSITE" id="PS52041">
    <property type="entry name" value="TOPO_IIB"/>
    <property type="match status" value="1"/>
</dbReference>
<dbReference type="InterPro" id="IPR049333">
    <property type="entry name" value="Topo_VI_alpha"/>
</dbReference>
<dbReference type="InterPro" id="IPR034136">
    <property type="entry name" value="TOPRIM_Topo6A/Spo11"/>
</dbReference>
<evidence type="ECO:0000256" key="11">
    <source>
        <dbReference type="ARBA" id="ARBA00023235"/>
    </source>
</evidence>
<dbReference type="Gene3D" id="3.40.1360.10">
    <property type="match status" value="1"/>
</dbReference>
<dbReference type="PRINTS" id="PR01552">
    <property type="entry name" value="TPISMRASE6A"/>
</dbReference>
<dbReference type="InterPro" id="IPR002815">
    <property type="entry name" value="Spo11/TopoVI_A"/>
</dbReference>
<comment type="catalytic activity">
    <reaction evidence="1">
        <text>ATP-dependent breakage, passage and rejoining of double-stranded DNA.</text>
        <dbReference type="EC" id="5.6.2.2"/>
    </reaction>
</comment>
<evidence type="ECO:0000256" key="2">
    <source>
        <dbReference type="ARBA" id="ARBA00001946"/>
    </source>
</evidence>
<evidence type="ECO:0000256" key="8">
    <source>
        <dbReference type="ARBA" id="ARBA00022842"/>
    </source>
</evidence>
<dbReference type="GO" id="GO:0005524">
    <property type="term" value="F:ATP binding"/>
    <property type="evidence" value="ECO:0007669"/>
    <property type="project" value="UniProtKB-KW"/>
</dbReference>
<keyword evidence="5" id="KW-0479">Metal-binding</keyword>
<evidence type="ECO:0000256" key="7">
    <source>
        <dbReference type="ARBA" id="ARBA00022840"/>
    </source>
</evidence>
<evidence type="ECO:0000256" key="1">
    <source>
        <dbReference type="ARBA" id="ARBA00000185"/>
    </source>
</evidence>
<dbReference type="AlphaFoldDB" id="A0A518CZB3"/>
<evidence type="ECO:0000313" key="16">
    <source>
        <dbReference type="Proteomes" id="UP000319342"/>
    </source>
</evidence>
<organism evidence="15 16">
    <name type="scientific">Rohdeia mirabilis</name>
    <dbReference type="NCBI Taxonomy" id="2528008"/>
    <lineage>
        <taxon>Bacteria</taxon>
        <taxon>Pseudomonadati</taxon>
        <taxon>Planctomycetota</taxon>
        <taxon>Planctomycetia</taxon>
        <taxon>Planctomycetia incertae sedis</taxon>
        <taxon>Rohdeia</taxon>
    </lineage>
</organism>
<evidence type="ECO:0000256" key="10">
    <source>
        <dbReference type="ARBA" id="ARBA00023125"/>
    </source>
</evidence>
<dbReference type="PRINTS" id="PR01550">
    <property type="entry name" value="TOP6AFAMILY"/>
</dbReference>
<dbReference type="InterPro" id="IPR036388">
    <property type="entry name" value="WH-like_DNA-bd_sf"/>
</dbReference>
<evidence type="ECO:0000256" key="4">
    <source>
        <dbReference type="ARBA" id="ARBA00012895"/>
    </source>
</evidence>
<sequence>MAKKAAKKVAKKTTAKKRAALTSDDGKTLQLIDATADRVRRSIDRRILPELKFPVRSLSNVSYTKATGYFELGKGRKARALSVNTVKSFAQTLRLMSLSKEMVENDDFATKREAYYVSKNWGECRFKDQPESDTVMDDIEAMASLDGLSREQLRYRPEEHGGALAGELVVIDRDKETGAELRIDCTQMGSGAYTIPSSVEHLGFETKAKFILAIETAGMFNRLNDHAWWRKAGAIIISMGGVPSRAQRRFVRRLSDEHKLPVYCFVDCDPYGIGNIYRTLKVGSGNAAHINRFFCVPRAQYLGVTPQDIMDFQLEDATHPLQPVDIKRAKDALKNDPFFKSHKPWVTAINQMLKMGVRAEQQALAKWGLNFVIEEYLPRKLKDKKSFLP</sequence>
<reference evidence="15 16" key="1">
    <citation type="submission" date="2019-02" db="EMBL/GenBank/DDBJ databases">
        <title>Deep-cultivation of Planctomycetes and their phenomic and genomic characterization uncovers novel biology.</title>
        <authorList>
            <person name="Wiegand S."/>
            <person name="Jogler M."/>
            <person name="Boedeker C."/>
            <person name="Pinto D."/>
            <person name="Vollmers J."/>
            <person name="Rivas-Marin E."/>
            <person name="Kohn T."/>
            <person name="Peeters S.H."/>
            <person name="Heuer A."/>
            <person name="Rast P."/>
            <person name="Oberbeckmann S."/>
            <person name="Bunk B."/>
            <person name="Jeske O."/>
            <person name="Meyerdierks A."/>
            <person name="Storesund J.E."/>
            <person name="Kallscheuer N."/>
            <person name="Luecker S."/>
            <person name="Lage O.M."/>
            <person name="Pohl T."/>
            <person name="Merkel B.J."/>
            <person name="Hornburger P."/>
            <person name="Mueller R.-W."/>
            <person name="Bruemmer F."/>
            <person name="Labrenz M."/>
            <person name="Spormann A.M."/>
            <person name="Op den Camp H."/>
            <person name="Overmann J."/>
            <person name="Amann R."/>
            <person name="Jetten M.S.M."/>
            <person name="Mascher T."/>
            <person name="Medema M.H."/>
            <person name="Devos D.P."/>
            <person name="Kaster A.-K."/>
            <person name="Ovreas L."/>
            <person name="Rohde M."/>
            <person name="Galperin M.Y."/>
            <person name="Jogler C."/>
        </authorList>
    </citation>
    <scope>NUCLEOTIDE SEQUENCE [LARGE SCALE GENOMIC DNA]</scope>
    <source>
        <strain evidence="15 16">Pla163</strain>
    </source>
</reference>
<evidence type="ECO:0000256" key="9">
    <source>
        <dbReference type="ARBA" id="ARBA00023029"/>
    </source>
</evidence>
<dbReference type="PANTHER" id="PTHR10848:SF0">
    <property type="entry name" value="MEIOTIC RECOMBINATION PROTEIN SPO11"/>
    <property type="match status" value="1"/>
</dbReference>
<name>A0A518CZB3_9BACT</name>
<keyword evidence="6" id="KW-0547">Nucleotide-binding</keyword>
<dbReference type="Pfam" id="PF21180">
    <property type="entry name" value="TOP6A-Spo11_Toprim"/>
    <property type="match status" value="1"/>
</dbReference>
<keyword evidence="7" id="KW-0067">ATP-binding</keyword>
<dbReference type="OrthoDB" id="9765691at2"/>
<evidence type="ECO:0000259" key="12">
    <source>
        <dbReference type="Pfam" id="PF04406"/>
    </source>
</evidence>
<evidence type="ECO:0000259" key="14">
    <source>
        <dbReference type="Pfam" id="PF21180"/>
    </source>
</evidence>
<dbReference type="GO" id="GO:0046872">
    <property type="term" value="F:metal ion binding"/>
    <property type="evidence" value="ECO:0007669"/>
    <property type="project" value="UniProtKB-KW"/>
</dbReference>
<dbReference type="Gene3D" id="1.10.10.10">
    <property type="entry name" value="Winged helix-like DNA-binding domain superfamily/Winged helix DNA-binding domain"/>
    <property type="match status" value="1"/>
</dbReference>
<dbReference type="SUPFAM" id="SSF56726">
    <property type="entry name" value="DNA topoisomerase IV, alpha subunit"/>
    <property type="match status" value="1"/>
</dbReference>
<keyword evidence="9" id="KW-0799">Topoisomerase</keyword>
<evidence type="ECO:0000256" key="6">
    <source>
        <dbReference type="ARBA" id="ARBA00022741"/>
    </source>
</evidence>
<keyword evidence="8" id="KW-0460">Magnesium</keyword>
<comment type="similarity">
    <text evidence="3">Belongs to the TOP6A family.</text>
</comment>
<keyword evidence="11 15" id="KW-0413">Isomerase</keyword>
<dbReference type="GO" id="GO:0006265">
    <property type="term" value="P:DNA topological change"/>
    <property type="evidence" value="ECO:0007669"/>
    <property type="project" value="InterPro"/>
</dbReference>
<feature type="domain" description="Type II DNA topoisomerase VI subunit A all-beta" evidence="13">
    <location>
        <begin position="158"/>
        <end position="208"/>
    </location>
</feature>
<comment type="cofactor">
    <cofactor evidence="2">
        <name>Mg(2+)</name>
        <dbReference type="ChEBI" id="CHEBI:18420"/>
    </cofactor>
</comment>
<dbReference type="EC" id="5.6.2.2" evidence="4"/>
<dbReference type="CDD" id="cd00223">
    <property type="entry name" value="TOPRIM_TopoIIB_SPO"/>
    <property type="match status" value="1"/>
</dbReference>
<evidence type="ECO:0000313" key="15">
    <source>
        <dbReference type="EMBL" id="QDU84563.1"/>
    </source>
</evidence>
<evidence type="ECO:0000256" key="3">
    <source>
        <dbReference type="ARBA" id="ARBA00006559"/>
    </source>
</evidence>
<dbReference type="Pfam" id="PF20768">
    <property type="entry name" value="Topo_VI_alpha"/>
    <property type="match status" value="1"/>
</dbReference>
<evidence type="ECO:0000256" key="5">
    <source>
        <dbReference type="ARBA" id="ARBA00022723"/>
    </source>
</evidence>
<dbReference type="GO" id="GO:0005694">
    <property type="term" value="C:chromosome"/>
    <property type="evidence" value="ECO:0007669"/>
    <property type="project" value="InterPro"/>
</dbReference>
<dbReference type="InterPro" id="IPR013049">
    <property type="entry name" value="Spo11/TopoVI_A_N"/>
</dbReference>
<gene>
    <name evidence="15" type="ORF">Pla163_16740</name>
</gene>
<keyword evidence="10" id="KW-0238">DNA-binding</keyword>
<feature type="domain" description="Topoisomerase 6 subunit A/Spo11 TOPRIM" evidence="14">
    <location>
        <begin position="210"/>
        <end position="381"/>
    </location>
</feature>
<protein>
    <recommendedName>
        <fullName evidence="4">DNA topoisomerase (ATP-hydrolyzing)</fullName>
        <ecNumber evidence="4">5.6.2.2</ecNumber>
    </recommendedName>
</protein>
<dbReference type="EMBL" id="CP036290">
    <property type="protein sequence ID" value="QDU84563.1"/>
    <property type="molecule type" value="Genomic_DNA"/>
</dbReference>
<dbReference type="RefSeq" id="WP_145186332.1">
    <property type="nucleotide sequence ID" value="NZ_CP036290.1"/>
</dbReference>
<feature type="domain" description="Spo11/DNA topoisomerase VI subunit A N-terminal" evidence="12">
    <location>
        <begin position="87"/>
        <end position="145"/>
    </location>
</feature>
<dbReference type="InterPro" id="IPR036078">
    <property type="entry name" value="Spo11/TopoVI_A_sf"/>
</dbReference>
<proteinExistence type="inferred from homology"/>
<accession>A0A518CZB3</accession>
<dbReference type="GO" id="GO:0003918">
    <property type="term" value="F:DNA topoisomerase type II (double strand cut, ATP-hydrolyzing) activity"/>
    <property type="evidence" value="ECO:0007669"/>
    <property type="project" value="UniProtKB-EC"/>
</dbReference>
<keyword evidence="16" id="KW-1185">Reference proteome</keyword>
<dbReference type="Proteomes" id="UP000319342">
    <property type="component" value="Chromosome"/>
</dbReference>
<dbReference type="Pfam" id="PF04406">
    <property type="entry name" value="TP6A_N"/>
    <property type="match status" value="1"/>
</dbReference>
<evidence type="ECO:0000259" key="13">
    <source>
        <dbReference type="Pfam" id="PF20768"/>
    </source>
</evidence>